<dbReference type="InterPro" id="IPR004408">
    <property type="entry name" value="Biotin_CoA_COase_ligase"/>
</dbReference>
<proteinExistence type="inferred from homology"/>
<feature type="binding site" evidence="15">
    <location>
        <position position="451"/>
    </location>
    <ligand>
        <name>ATP</name>
        <dbReference type="ChEBI" id="CHEBI:30616"/>
    </ligand>
</feature>
<evidence type="ECO:0000256" key="15">
    <source>
        <dbReference type="HAMAP-Rule" id="MF_01274"/>
    </source>
</evidence>
<name>A0A7D7NFT9_9NEIS</name>
<dbReference type="EMBL" id="CP059567">
    <property type="protein sequence ID" value="QMT40514.1"/>
    <property type="molecule type" value="Genomic_DNA"/>
</dbReference>
<dbReference type="Gene3D" id="2.30.30.100">
    <property type="match status" value="1"/>
</dbReference>
<keyword evidence="10 15" id="KW-0067">ATP-binding</keyword>
<dbReference type="InterPro" id="IPR043129">
    <property type="entry name" value="ATPase_NBD"/>
</dbReference>
<dbReference type="PANTHER" id="PTHR12835:SF5">
    <property type="entry name" value="BIOTIN--PROTEIN LIGASE"/>
    <property type="match status" value="1"/>
</dbReference>
<dbReference type="KEGG" id="nsg:H3L94_00075"/>
<dbReference type="CDD" id="cd24015">
    <property type="entry name" value="ASKHA_NBD_PanK-III"/>
    <property type="match status" value="1"/>
</dbReference>
<evidence type="ECO:0000313" key="17">
    <source>
        <dbReference type="EMBL" id="QMT40514.1"/>
    </source>
</evidence>
<comment type="catalytic activity">
    <reaction evidence="1 15">
        <text>(R)-pantothenate + ATP = (R)-4'-phosphopantothenate + ADP + H(+)</text>
        <dbReference type="Rhea" id="RHEA:16373"/>
        <dbReference type="ChEBI" id="CHEBI:10986"/>
        <dbReference type="ChEBI" id="CHEBI:15378"/>
        <dbReference type="ChEBI" id="CHEBI:29032"/>
        <dbReference type="ChEBI" id="CHEBI:30616"/>
        <dbReference type="ChEBI" id="CHEBI:456216"/>
        <dbReference type="EC" id="2.7.1.33"/>
    </reaction>
</comment>
<dbReference type="SUPFAM" id="SSF53067">
    <property type="entry name" value="Actin-like ATPase domain"/>
    <property type="match status" value="2"/>
</dbReference>
<protein>
    <recommendedName>
        <fullName evidence="15">Type III pantothenate kinase</fullName>
        <ecNumber evidence="15">2.7.1.33</ecNumber>
    </recommendedName>
    <alternativeName>
        <fullName evidence="15">PanK-III</fullName>
    </alternativeName>
    <alternativeName>
        <fullName evidence="15">Pantothenic acid kinase</fullName>
    </alternativeName>
</protein>
<feature type="active site" description="Proton acceptor" evidence="15">
    <location>
        <position position="428"/>
    </location>
</feature>
<evidence type="ECO:0000256" key="2">
    <source>
        <dbReference type="ARBA" id="ARBA00001958"/>
    </source>
</evidence>
<comment type="caution">
    <text evidence="15">Lacks conserved residue(s) required for the propagation of feature annotation.</text>
</comment>
<keyword evidence="6 17" id="KW-0436">Ligase</keyword>
<dbReference type="CDD" id="cd16442">
    <property type="entry name" value="BPL"/>
    <property type="match status" value="1"/>
</dbReference>
<dbReference type="GO" id="GO:0004594">
    <property type="term" value="F:pantothenate kinase activity"/>
    <property type="evidence" value="ECO:0007669"/>
    <property type="project" value="UniProtKB-UniRule"/>
</dbReference>
<dbReference type="EC" id="2.7.1.33" evidence="15"/>
<comment type="pathway">
    <text evidence="4 15">Cofactor biosynthesis; coenzyme A biosynthesis; CoA from (R)-pantothenate: step 1/5.</text>
</comment>
<feature type="binding site" evidence="15">
    <location>
        <position position="501"/>
    </location>
    <ligand>
        <name>substrate</name>
    </ligand>
</feature>
<dbReference type="NCBIfam" id="TIGR00671">
    <property type="entry name" value="baf"/>
    <property type="match status" value="1"/>
</dbReference>
<keyword evidence="5 15" id="KW-0963">Cytoplasm</keyword>
<dbReference type="GO" id="GO:0005524">
    <property type="term" value="F:ATP binding"/>
    <property type="evidence" value="ECO:0007669"/>
    <property type="project" value="UniProtKB-UniRule"/>
</dbReference>
<gene>
    <name evidence="15" type="primary">coaX</name>
    <name evidence="17" type="ORF">H3L94_00075</name>
</gene>
<feature type="binding site" evidence="15">
    <location>
        <position position="419"/>
    </location>
    <ligand>
        <name>substrate</name>
    </ligand>
</feature>
<dbReference type="AlphaFoldDB" id="A0A7D7NFT9"/>
<comment type="subunit">
    <text evidence="15">Homodimer.</text>
</comment>
<dbReference type="SUPFAM" id="SSF55681">
    <property type="entry name" value="Class II aaRS and biotin synthetases"/>
    <property type="match status" value="1"/>
</dbReference>
<dbReference type="SUPFAM" id="SSF50037">
    <property type="entry name" value="C-terminal domain of transcriptional repressors"/>
    <property type="match status" value="1"/>
</dbReference>
<dbReference type="GO" id="GO:0005737">
    <property type="term" value="C:cytoplasm"/>
    <property type="evidence" value="ECO:0007669"/>
    <property type="project" value="UniProtKB-SubCell"/>
</dbReference>
<evidence type="ECO:0000256" key="14">
    <source>
        <dbReference type="ARBA" id="ARBA00047846"/>
    </source>
</evidence>
<evidence type="ECO:0000256" key="7">
    <source>
        <dbReference type="ARBA" id="ARBA00022679"/>
    </source>
</evidence>
<evidence type="ECO:0000256" key="1">
    <source>
        <dbReference type="ARBA" id="ARBA00001206"/>
    </source>
</evidence>
<keyword evidence="11 15" id="KW-0630">Potassium</keyword>
<dbReference type="HAMAP" id="MF_01274">
    <property type="entry name" value="Pantothen_kinase_3"/>
    <property type="match status" value="1"/>
</dbReference>
<evidence type="ECO:0000256" key="10">
    <source>
        <dbReference type="ARBA" id="ARBA00022840"/>
    </source>
</evidence>
<dbReference type="Gene3D" id="3.30.930.10">
    <property type="entry name" value="Bira Bifunctional Protein, Domain 2"/>
    <property type="match status" value="1"/>
</dbReference>
<keyword evidence="13" id="KW-0092">Biotin</keyword>
<dbReference type="Pfam" id="PF03309">
    <property type="entry name" value="Pan_kinase"/>
    <property type="match status" value="1"/>
</dbReference>
<organism evidence="17 18">
    <name type="scientific">Neisseria shayeganii</name>
    <dbReference type="NCBI Taxonomy" id="607712"/>
    <lineage>
        <taxon>Bacteria</taxon>
        <taxon>Pseudomonadati</taxon>
        <taxon>Pseudomonadota</taxon>
        <taxon>Betaproteobacteria</taxon>
        <taxon>Neisseriales</taxon>
        <taxon>Neisseriaceae</taxon>
        <taxon>Neisseria</taxon>
    </lineage>
</organism>
<dbReference type="InterPro" id="IPR004143">
    <property type="entry name" value="BPL_LPL_catalytic"/>
</dbReference>
<dbReference type="Pfam" id="PF02237">
    <property type="entry name" value="BPL_C"/>
    <property type="match status" value="1"/>
</dbReference>
<dbReference type="InterPro" id="IPR004619">
    <property type="entry name" value="Type_III_PanK"/>
</dbReference>
<comment type="function">
    <text evidence="15">Catalyzes the phosphorylation of pantothenate (Pan), the first step in CoA biosynthesis.</text>
</comment>
<evidence type="ECO:0000256" key="5">
    <source>
        <dbReference type="ARBA" id="ARBA00022490"/>
    </source>
</evidence>
<dbReference type="RefSeq" id="WP_182122166.1">
    <property type="nucleotide sequence ID" value="NZ_CP059567.1"/>
</dbReference>
<dbReference type="Proteomes" id="UP000514752">
    <property type="component" value="Chromosome"/>
</dbReference>
<keyword evidence="7 15" id="KW-0808">Transferase</keyword>
<dbReference type="Gene3D" id="3.30.420.40">
    <property type="match status" value="2"/>
</dbReference>
<evidence type="ECO:0000256" key="11">
    <source>
        <dbReference type="ARBA" id="ARBA00022958"/>
    </source>
</evidence>
<feature type="binding site" evidence="15">
    <location>
        <begin position="426"/>
        <end position="429"/>
    </location>
    <ligand>
        <name>substrate</name>
    </ligand>
</feature>
<evidence type="ECO:0000256" key="8">
    <source>
        <dbReference type="ARBA" id="ARBA00022741"/>
    </source>
</evidence>
<accession>A0A7D7NFT9</accession>
<comment type="subcellular location">
    <subcellularLocation>
        <location evidence="3 15">Cytoplasm</location>
    </subcellularLocation>
</comment>
<comment type="catalytic activity">
    <reaction evidence="14">
        <text>biotin + L-lysyl-[protein] + ATP = N(6)-biotinyl-L-lysyl-[protein] + AMP + diphosphate + H(+)</text>
        <dbReference type="Rhea" id="RHEA:11756"/>
        <dbReference type="Rhea" id="RHEA-COMP:9752"/>
        <dbReference type="Rhea" id="RHEA-COMP:10505"/>
        <dbReference type="ChEBI" id="CHEBI:15378"/>
        <dbReference type="ChEBI" id="CHEBI:29969"/>
        <dbReference type="ChEBI" id="CHEBI:30616"/>
        <dbReference type="ChEBI" id="CHEBI:33019"/>
        <dbReference type="ChEBI" id="CHEBI:57586"/>
        <dbReference type="ChEBI" id="CHEBI:83144"/>
        <dbReference type="ChEBI" id="CHEBI:456215"/>
        <dbReference type="EC" id="6.3.4.15"/>
    </reaction>
</comment>
<dbReference type="InterPro" id="IPR008988">
    <property type="entry name" value="Transcriptional_repressor_C"/>
</dbReference>
<evidence type="ECO:0000256" key="6">
    <source>
        <dbReference type="ARBA" id="ARBA00022598"/>
    </source>
</evidence>
<feature type="domain" description="BPL/LPL catalytic" evidence="16">
    <location>
        <begin position="77"/>
        <end position="255"/>
    </location>
</feature>
<evidence type="ECO:0000256" key="4">
    <source>
        <dbReference type="ARBA" id="ARBA00005225"/>
    </source>
</evidence>
<evidence type="ECO:0000313" key="18">
    <source>
        <dbReference type="Proteomes" id="UP000514752"/>
    </source>
</evidence>
<keyword evidence="12 15" id="KW-0173">Coenzyme A biosynthesis</keyword>
<evidence type="ECO:0000259" key="16">
    <source>
        <dbReference type="PROSITE" id="PS51733"/>
    </source>
</evidence>
<keyword evidence="8 15" id="KW-0547">Nucleotide-binding</keyword>
<dbReference type="GO" id="GO:0015937">
    <property type="term" value="P:coenzyme A biosynthetic process"/>
    <property type="evidence" value="ECO:0007669"/>
    <property type="project" value="UniProtKB-UniRule"/>
</dbReference>
<evidence type="ECO:0000256" key="13">
    <source>
        <dbReference type="ARBA" id="ARBA00023267"/>
    </source>
</evidence>
<dbReference type="PANTHER" id="PTHR12835">
    <property type="entry name" value="BIOTIN PROTEIN LIGASE"/>
    <property type="match status" value="1"/>
</dbReference>
<comment type="cofactor">
    <cofactor evidence="2">
        <name>K(+)</name>
        <dbReference type="ChEBI" id="CHEBI:29103"/>
    </cofactor>
</comment>
<comment type="similarity">
    <text evidence="15">Belongs to the type III pantothenate kinase family.</text>
</comment>
<evidence type="ECO:0000256" key="12">
    <source>
        <dbReference type="ARBA" id="ARBA00022993"/>
    </source>
</evidence>
<comment type="cofactor">
    <cofactor evidence="15">
        <name>NH4(+)</name>
        <dbReference type="ChEBI" id="CHEBI:28938"/>
    </cofactor>
    <cofactor evidence="15">
        <name>K(+)</name>
        <dbReference type="ChEBI" id="CHEBI:29103"/>
    </cofactor>
    <text evidence="15">A monovalent cation. Ammonium or potassium.</text>
</comment>
<dbReference type="PROSITE" id="PS51733">
    <property type="entry name" value="BPL_LPL_CATALYTIC"/>
    <property type="match status" value="1"/>
</dbReference>
<dbReference type="GO" id="GO:0004077">
    <property type="term" value="F:biotin--[biotin carboxyl-carrier protein] ligase activity"/>
    <property type="evidence" value="ECO:0007669"/>
    <property type="project" value="UniProtKB-EC"/>
</dbReference>
<dbReference type="UniPathway" id="UPA00241">
    <property type="reaction ID" value="UER00352"/>
</dbReference>
<feature type="binding site" evidence="15">
    <location>
        <begin position="337"/>
        <end position="344"/>
    </location>
    <ligand>
        <name>ATP</name>
        <dbReference type="ChEBI" id="CHEBI:30616"/>
    </ligand>
</feature>
<dbReference type="InterPro" id="IPR045864">
    <property type="entry name" value="aa-tRNA-synth_II/BPL/LPL"/>
</dbReference>
<reference evidence="17 18" key="1">
    <citation type="submission" date="2020-07" db="EMBL/GenBank/DDBJ databases">
        <title>Genomic diversity of species in the Neisseriaceae family.</title>
        <authorList>
            <person name="Vincent A.T."/>
            <person name="Bernet E."/>
            <person name="Veyrier F.J."/>
        </authorList>
    </citation>
    <scope>NUCLEOTIDE SEQUENCE [LARGE SCALE GENOMIC DNA]</scope>
    <source>
        <strain evidence="17 18">DSM 22244</strain>
    </source>
</reference>
<dbReference type="InterPro" id="IPR003142">
    <property type="entry name" value="BPL_C"/>
</dbReference>
<dbReference type="NCBIfam" id="TIGR00121">
    <property type="entry name" value="birA_ligase"/>
    <property type="match status" value="1"/>
</dbReference>
<dbReference type="Pfam" id="PF03099">
    <property type="entry name" value="BPL_LplA_LipB"/>
    <property type="match status" value="1"/>
</dbReference>
<keyword evidence="9 15" id="KW-0418">Kinase</keyword>
<evidence type="ECO:0000256" key="3">
    <source>
        <dbReference type="ARBA" id="ARBA00004496"/>
    </source>
</evidence>
<evidence type="ECO:0000256" key="9">
    <source>
        <dbReference type="ARBA" id="ARBA00022777"/>
    </source>
</evidence>
<sequence length="577" mass="62796">MMQAAHWQLLAELADGTSHHVTELAKRLGVKPPQLNGFWQQMPPHIRGLLRQQDGRWRLVRSLAIWDAKRLQQQALQHGWQAELLHEHISSNTYLMEQAKRLPESIHRQAVFVHRQTHGRGRQGKSWESRLGECLTFSIGWYFDCPQTALGGLALVTALACCRALQKAGVAAQIKWPNDLVVGGEKLGGILIETVAHQGRTAAVVGIGINFVQPKTVAAASAVQTQSQQTGAHHLADQLLAELAAIFPRFEQHGLPPFLHDYHALHRDQNRPVRLLHNGEAVLEGTALGVDGGGALHIRDAAGKEHTVVSGEISLRPLHEGEPSVHTPPAGKCLLLDAGNSKLKWAWLENGRLGAANKAPYWDLSALAESWRQHGGETVRIVGSAVCGSVKKAAVAEALGQTPEWQTSMSAALGIRNHYRHVEEHGADRWFNILGSRLFSQHACVVVSCGTAVTIDALSADNHYLGGNIMPGFNLMKEAMALHTANLNRPIGRPYPFGTTTANALAGGMSDAVCGAVMLMHRRLQQKHPSQTVDIIITGGGANKVKQGLPEDFALDNPIQIVDNLVLYGLLNWVNQA</sequence>